<organism evidence="3 4">
    <name type="scientific">Sphingobium lignivorans</name>
    <dbReference type="NCBI Taxonomy" id="2735886"/>
    <lineage>
        <taxon>Bacteria</taxon>
        <taxon>Pseudomonadati</taxon>
        <taxon>Pseudomonadota</taxon>
        <taxon>Alphaproteobacteria</taxon>
        <taxon>Sphingomonadales</taxon>
        <taxon>Sphingomonadaceae</taxon>
        <taxon>Sphingobium</taxon>
    </lineage>
</organism>
<feature type="domain" description="Phage terminase large subunit GpA ATPase" evidence="1">
    <location>
        <begin position="51"/>
        <end position="300"/>
    </location>
</feature>
<dbReference type="Pfam" id="PF05876">
    <property type="entry name" value="GpA_ATPase"/>
    <property type="match status" value="1"/>
</dbReference>
<evidence type="ECO:0000313" key="4">
    <source>
        <dbReference type="Proteomes" id="UP001138540"/>
    </source>
</evidence>
<evidence type="ECO:0000259" key="2">
    <source>
        <dbReference type="Pfam" id="PF20454"/>
    </source>
</evidence>
<comment type="caution">
    <text evidence="3">The sequence shown here is derived from an EMBL/GenBank/DDBJ whole genome shotgun (WGS) entry which is preliminary data.</text>
</comment>
<dbReference type="InterPro" id="IPR046454">
    <property type="entry name" value="GpA_endonuclease"/>
</dbReference>
<keyword evidence="4" id="KW-1185">Reference proteome</keyword>
<proteinExistence type="predicted"/>
<evidence type="ECO:0000313" key="3">
    <source>
        <dbReference type="EMBL" id="MBB5985922.1"/>
    </source>
</evidence>
<reference evidence="3 4" key="1">
    <citation type="submission" date="2020-08" db="EMBL/GenBank/DDBJ databases">
        <title>Exploring microbial biodiversity for novel pathways involved in the catabolism of aromatic compounds derived from lignin.</title>
        <authorList>
            <person name="Elkins J."/>
        </authorList>
    </citation>
    <scope>NUCLEOTIDE SEQUENCE [LARGE SCALE GENOMIC DNA]</scope>
    <source>
        <strain evidence="3 4">B1D3A</strain>
    </source>
</reference>
<name>A0ABR6NF58_9SPHN</name>
<evidence type="ECO:0000259" key="1">
    <source>
        <dbReference type="Pfam" id="PF05876"/>
    </source>
</evidence>
<dbReference type="PANTHER" id="PTHR34413">
    <property type="entry name" value="PROPHAGE TAIL FIBER ASSEMBLY PROTEIN HOMOLOG TFAE-RELATED-RELATED"/>
    <property type="match status" value="1"/>
</dbReference>
<dbReference type="Pfam" id="PF20454">
    <property type="entry name" value="GpA_nuclease"/>
    <property type="match status" value="1"/>
</dbReference>
<dbReference type="InterPro" id="IPR046453">
    <property type="entry name" value="GpA_ATPase"/>
</dbReference>
<dbReference type="Proteomes" id="UP001138540">
    <property type="component" value="Unassembled WGS sequence"/>
</dbReference>
<dbReference type="PANTHER" id="PTHR34413:SF2">
    <property type="entry name" value="PROPHAGE TAIL FIBER ASSEMBLY PROTEIN HOMOLOG TFAE-RELATED"/>
    <property type="match status" value="1"/>
</dbReference>
<feature type="domain" description="Terminase large subunit GpA endonuclease" evidence="2">
    <location>
        <begin position="342"/>
        <end position="661"/>
    </location>
</feature>
<accession>A0ABR6NF58</accession>
<sequence>MTFGIGHNSGPQFETIEEMVVAAAEALRPSARITVSEAAERYHIVKNPGQHEGPFSLDKTPYLREPMDVLTSLDFTGMAFAGPARTGKSAMAINWLCHTAITDPADMMIVHMAQHTARDWSKADLAKAIRNSPELQKRLKPTPDADNVFDKEFLSGMRTIVTWPTVSNLSGKTIPRLWIMDMDRIKPQIIEKEGHVFDLTRKRAGTFKRYGMTAAEASPGFPITDPKWQPSEDAPHEAPPCEGILSIYNRGDRRRWYWSCPHCDGKFEPHFDLLRWPSLDTRDIMEMAEQTQMICPHCTTKDGVLLDPSMQRELNLGGRWIKEGQIWLPSGEIVGKPRRSDIASFWMFGPAAGFTDWPQLVRNYLQACETYEKTGDEGPLMTTVTTDQGNAYLYKYLESGRNADVLKKRAEEWGGHDENGTPYVPPSTRFLVAMVDVQGGASGSFVVHIFAVDANIDIWHVDMFKIIKSDRRDEDGERLRINPGAFKEDWDVLRSQVMELTYPLPDGSGRRMGIHLTACDSGGEAGATSNAYDFYRSLRAEGAHGRFHLLKGASPKNETALIRLTYPNAQKKDKLSAARGDVPVWLINSNLTKDAANNRLERDTPGGMVHFPNWAEDWLYNQLTAEIRLPTGAWDNPAKRRNEAWDLLTYAVAFLDHPEIRIRFIDWENPPLFAAEWDSNDMVFGADRKPQREQPELSLKDFANRFA</sequence>
<dbReference type="InterPro" id="IPR051220">
    <property type="entry name" value="TFA_Chaperone"/>
</dbReference>
<dbReference type="EMBL" id="JACHKA010000001">
    <property type="protein sequence ID" value="MBB5985922.1"/>
    <property type="molecule type" value="Genomic_DNA"/>
</dbReference>
<gene>
    <name evidence="3" type="ORF">HNP60_001896</name>
</gene>
<dbReference type="RefSeq" id="WP_184152841.1">
    <property type="nucleotide sequence ID" value="NZ_JACHKA010000001.1"/>
</dbReference>
<protein>
    <submittedName>
        <fullName evidence="3">Phage terminase large subunit GpA-like protein</fullName>
    </submittedName>
</protein>